<gene>
    <name evidence="2" type="ORF">Scep_001840</name>
</gene>
<dbReference type="Proteomes" id="UP001419268">
    <property type="component" value="Unassembled WGS sequence"/>
</dbReference>
<evidence type="ECO:0000313" key="3">
    <source>
        <dbReference type="Proteomes" id="UP001419268"/>
    </source>
</evidence>
<dbReference type="EMBL" id="JBBNAG010000001">
    <property type="protein sequence ID" value="KAK9166649.1"/>
    <property type="molecule type" value="Genomic_DNA"/>
</dbReference>
<proteinExistence type="predicted"/>
<protein>
    <submittedName>
        <fullName evidence="2">Uncharacterized protein</fullName>
    </submittedName>
</protein>
<evidence type="ECO:0000256" key="1">
    <source>
        <dbReference type="SAM" id="MobiDB-lite"/>
    </source>
</evidence>
<comment type="caution">
    <text evidence="2">The sequence shown here is derived from an EMBL/GenBank/DDBJ whole genome shotgun (WGS) entry which is preliminary data.</text>
</comment>
<feature type="region of interest" description="Disordered" evidence="1">
    <location>
        <begin position="15"/>
        <end position="119"/>
    </location>
</feature>
<dbReference type="AlphaFoldDB" id="A0AAP0LCS8"/>
<feature type="compositionally biased region" description="Low complexity" evidence="1">
    <location>
        <begin position="38"/>
        <end position="57"/>
    </location>
</feature>
<keyword evidence="3" id="KW-1185">Reference proteome</keyword>
<feature type="compositionally biased region" description="Low complexity" evidence="1">
    <location>
        <begin position="84"/>
        <end position="93"/>
    </location>
</feature>
<evidence type="ECO:0000313" key="2">
    <source>
        <dbReference type="EMBL" id="KAK9166649.1"/>
    </source>
</evidence>
<sequence>MAAGRLRELDAAALQHLRGSGSDRRPDQRRLRRRRGMTTTIPAGSAAATPATAAGSDGRQRHDDGSGGDGRQRHDDGSGGDGSVGAAAASARQRQWRGDALSTDRRRDFDEIRRRDGGT</sequence>
<organism evidence="2 3">
    <name type="scientific">Stephania cephalantha</name>
    <dbReference type="NCBI Taxonomy" id="152367"/>
    <lineage>
        <taxon>Eukaryota</taxon>
        <taxon>Viridiplantae</taxon>
        <taxon>Streptophyta</taxon>
        <taxon>Embryophyta</taxon>
        <taxon>Tracheophyta</taxon>
        <taxon>Spermatophyta</taxon>
        <taxon>Magnoliopsida</taxon>
        <taxon>Ranunculales</taxon>
        <taxon>Menispermaceae</taxon>
        <taxon>Menispermoideae</taxon>
        <taxon>Cissampelideae</taxon>
        <taxon>Stephania</taxon>
    </lineage>
</organism>
<feature type="compositionally biased region" description="Basic and acidic residues" evidence="1">
    <location>
        <begin position="102"/>
        <end position="119"/>
    </location>
</feature>
<reference evidence="2 3" key="1">
    <citation type="submission" date="2024-01" db="EMBL/GenBank/DDBJ databases">
        <title>Genome assemblies of Stephania.</title>
        <authorList>
            <person name="Yang L."/>
        </authorList>
    </citation>
    <scope>NUCLEOTIDE SEQUENCE [LARGE SCALE GENOMIC DNA]</scope>
    <source>
        <strain evidence="2">JXDWG</strain>
        <tissue evidence="2">Leaf</tissue>
    </source>
</reference>
<accession>A0AAP0LCS8</accession>
<name>A0AAP0LCS8_9MAGN</name>
<feature type="compositionally biased region" description="Basic and acidic residues" evidence="1">
    <location>
        <begin position="58"/>
        <end position="77"/>
    </location>
</feature>